<keyword evidence="8" id="KW-1185">Reference proteome</keyword>
<sequence>MVDPATYATIKSFSGILLSREGLRCLKFIYVKLRRPQFDVDATKDILNTMIAYLKDTEGREGTEGLKDRIQRVRDVAYEIEDVIEEYMLDVPEHFHTHRITQFLHKAAHSVTDRIAVHRLSSRVKAIIVKIENIKAMDPLRNFPAQRASSSHGGEQQNELEGIEKCYKNLSPNIRYCFLYFCNFPANYFVKRGKLFRLWIAEQFIENDRRNRTKEEVADEYLNELIKRNLVYVYGRRCGVSQPVRDFILDKSELKNFCTVLPRPNSTIPVEKSRRLSLHNGFTNSLRSEDLSRVRTLMTFRRDSELKAEKLLNKFRLLRVLNFEDSGLQSFPKEVVNLTLLRYLSFRNTNIYKIPGCIMKLHCLEALDLRETCVMKLPKKILKLQNLLYLLVDQRLGVDETREGVELPSGIKCLKSLRKLSLLKANEKNRRIIRELGNLIELRKLGITDLVTKDGKDLCMSIQSMEYLSSLSVTAACLDEGGFLDLDHISKPPPFLRRLSLGGRLLDIPQWISSSQRLARICLIRSKLQNSPLEFLQALPCLVELRLVDAYIGEELEFEPSCFLELRVLYLEQLYELRKVSEKSSNTLPKLVRIIFKGFRRLPKVPSRLEKLIKVE</sequence>
<dbReference type="Gene3D" id="1.20.5.4130">
    <property type="match status" value="1"/>
</dbReference>
<dbReference type="PANTHER" id="PTHR23155:SF1205">
    <property type="entry name" value="DISEASE RESISTANCE PROTEIN RPM1"/>
    <property type="match status" value="1"/>
</dbReference>
<comment type="caution">
    <text evidence="7">The sequence shown here is derived from an EMBL/GenBank/DDBJ whole genome shotgun (WGS) entry which is preliminary data.</text>
</comment>
<feature type="domain" description="Disease resistance N-terminal" evidence="4">
    <location>
        <begin position="39"/>
        <end position="94"/>
    </location>
</feature>
<keyword evidence="2" id="KW-0547">Nucleotide-binding</keyword>
<accession>A0AAE0A2W9</accession>
<dbReference type="InterPro" id="IPR058922">
    <property type="entry name" value="WHD_DRP"/>
</dbReference>
<dbReference type="Pfam" id="PF23559">
    <property type="entry name" value="WHD_DRP"/>
    <property type="match status" value="1"/>
</dbReference>
<evidence type="ECO:0000256" key="3">
    <source>
        <dbReference type="ARBA" id="ARBA00022821"/>
    </source>
</evidence>
<dbReference type="AlphaFoldDB" id="A0AAE0A2W9"/>
<dbReference type="SUPFAM" id="SSF52058">
    <property type="entry name" value="L domain-like"/>
    <property type="match status" value="1"/>
</dbReference>
<dbReference type="InterPro" id="IPR032675">
    <property type="entry name" value="LRR_dom_sf"/>
</dbReference>
<evidence type="ECO:0000313" key="8">
    <source>
        <dbReference type="Proteomes" id="UP001281410"/>
    </source>
</evidence>
<evidence type="ECO:0000256" key="2">
    <source>
        <dbReference type="ARBA" id="ARBA00022741"/>
    </source>
</evidence>
<dbReference type="EMBL" id="JANJYJ010000007">
    <property type="protein sequence ID" value="KAK3199623.1"/>
    <property type="molecule type" value="Genomic_DNA"/>
</dbReference>
<dbReference type="InterPro" id="IPR044974">
    <property type="entry name" value="Disease_R_plants"/>
</dbReference>
<dbReference type="Gene3D" id="3.80.10.10">
    <property type="entry name" value="Ribonuclease Inhibitor"/>
    <property type="match status" value="1"/>
</dbReference>
<protein>
    <recommendedName>
        <fullName evidence="9">Rx N-terminal domain-containing protein</fullName>
    </recommendedName>
</protein>
<dbReference type="Gene3D" id="1.10.10.10">
    <property type="entry name" value="Winged helix-like DNA-binding domain superfamily/Winged helix DNA-binding domain"/>
    <property type="match status" value="1"/>
</dbReference>
<dbReference type="PANTHER" id="PTHR23155">
    <property type="entry name" value="DISEASE RESISTANCE PROTEIN RP"/>
    <property type="match status" value="1"/>
</dbReference>
<keyword evidence="1" id="KW-0677">Repeat</keyword>
<evidence type="ECO:0000256" key="1">
    <source>
        <dbReference type="ARBA" id="ARBA00022737"/>
    </source>
</evidence>
<organism evidence="7 8">
    <name type="scientific">Dipteronia sinensis</name>
    <dbReference type="NCBI Taxonomy" id="43782"/>
    <lineage>
        <taxon>Eukaryota</taxon>
        <taxon>Viridiplantae</taxon>
        <taxon>Streptophyta</taxon>
        <taxon>Embryophyta</taxon>
        <taxon>Tracheophyta</taxon>
        <taxon>Spermatophyta</taxon>
        <taxon>Magnoliopsida</taxon>
        <taxon>eudicotyledons</taxon>
        <taxon>Gunneridae</taxon>
        <taxon>Pentapetalae</taxon>
        <taxon>rosids</taxon>
        <taxon>malvids</taxon>
        <taxon>Sapindales</taxon>
        <taxon>Sapindaceae</taxon>
        <taxon>Hippocastanoideae</taxon>
        <taxon>Acereae</taxon>
        <taxon>Dipteronia</taxon>
    </lineage>
</organism>
<keyword evidence="3" id="KW-0611">Plant defense</keyword>
<evidence type="ECO:0000313" key="7">
    <source>
        <dbReference type="EMBL" id="KAK3199623.1"/>
    </source>
</evidence>
<dbReference type="Pfam" id="PF18052">
    <property type="entry name" value="Rx_N"/>
    <property type="match status" value="1"/>
</dbReference>
<dbReference type="GO" id="GO:0098542">
    <property type="term" value="P:defense response to other organism"/>
    <property type="evidence" value="ECO:0007669"/>
    <property type="project" value="TreeGrafter"/>
</dbReference>
<dbReference type="Proteomes" id="UP001281410">
    <property type="component" value="Unassembled WGS sequence"/>
</dbReference>
<proteinExistence type="predicted"/>
<dbReference type="Pfam" id="PF23598">
    <property type="entry name" value="LRR_14"/>
    <property type="match status" value="1"/>
</dbReference>
<dbReference type="InterPro" id="IPR036388">
    <property type="entry name" value="WH-like_DNA-bd_sf"/>
</dbReference>
<feature type="domain" description="Disease resistance R13L4/SHOC-2-like LRR" evidence="6">
    <location>
        <begin position="294"/>
        <end position="572"/>
    </location>
</feature>
<evidence type="ECO:0000259" key="6">
    <source>
        <dbReference type="Pfam" id="PF23598"/>
    </source>
</evidence>
<evidence type="ECO:0008006" key="9">
    <source>
        <dbReference type="Google" id="ProtNLM"/>
    </source>
</evidence>
<dbReference type="InterPro" id="IPR041118">
    <property type="entry name" value="Rx_N"/>
</dbReference>
<dbReference type="InterPro" id="IPR055414">
    <property type="entry name" value="LRR_R13L4/SHOC2-like"/>
</dbReference>
<reference evidence="7" key="1">
    <citation type="journal article" date="2023" name="Plant J.">
        <title>Genome sequences and population genomics provide insights into the demographic history, inbreeding, and mutation load of two 'living fossil' tree species of Dipteronia.</title>
        <authorList>
            <person name="Feng Y."/>
            <person name="Comes H.P."/>
            <person name="Chen J."/>
            <person name="Zhu S."/>
            <person name="Lu R."/>
            <person name="Zhang X."/>
            <person name="Li P."/>
            <person name="Qiu J."/>
            <person name="Olsen K.M."/>
            <person name="Qiu Y."/>
        </authorList>
    </citation>
    <scope>NUCLEOTIDE SEQUENCE</scope>
    <source>
        <strain evidence="7">NBL</strain>
    </source>
</reference>
<dbReference type="InterPro" id="IPR038005">
    <property type="entry name" value="RX-like_CC"/>
</dbReference>
<gene>
    <name evidence="7" type="ORF">Dsin_023038</name>
</gene>
<feature type="domain" description="Disease resistance protein winged helix" evidence="5">
    <location>
        <begin position="184"/>
        <end position="247"/>
    </location>
</feature>
<dbReference type="GO" id="GO:0000166">
    <property type="term" value="F:nucleotide binding"/>
    <property type="evidence" value="ECO:0007669"/>
    <property type="project" value="UniProtKB-KW"/>
</dbReference>
<name>A0AAE0A2W9_9ROSI</name>
<evidence type="ECO:0000259" key="4">
    <source>
        <dbReference type="Pfam" id="PF18052"/>
    </source>
</evidence>
<dbReference type="CDD" id="cd14798">
    <property type="entry name" value="RX-CC_like"/>
    <property type="match status" value="1"/>
</dbReference>
<evidence type="ECO:0000259" key="5">
    <source>
        <dbReference type="Pfam" id="PF23559"/>
    </source>
</evidence>